<name>A0A7X0JU53_9GAMM</name>
<gene>
    <name evidence="1" type="ORF">HNR48_002164</name>
</gene>
<reference evidence="1 2" key="1">
    <citation type="submission" date="2020-08" db="EMBL/GenBank/DDBJ databases">
        <title>Genomic Encyclopedia of Type Strains, Phase IV (KMG-IV): sequencing the most valuable type-strain genomes for metagenomic binning, comparative biology and taxonomic classification.</title>
        <authorList>
            <person name="Goeker M."/>
        </authorList>
    </citation>
    <scope>NUCLEOTIDE SEQUENCE [LARGE SCALE GENOMIC DNA]</scope>
    <source>
        <strain evidence="1 2">DSM 22368</strain>
    </source>
</reference>
<protein>
    <submittedName>
        <fullName evidence="1">Uncharacterized protein</fullName>
    </submittedName>
</protein>
<proteinExistence type="predicted"/>
<dbReference type="Proteomes" id="UP000528457">
    <property type="component" value="Unassembled WGS sequence"/>
</dbReference>
<sequence>MIVNEVQDSLRDRVVGLLSYLMFRKTATTLSSSAAAQLTSDPLLKWMEEKPDLTLNDIEKVSKALNIQPVFSVQLPRRSHAIKIEGLEAKDSVDISLAAVTQSNNWREETLRTVWKNNNRPRWMEVVGGSHE</sequence>
<accession>A0A7X0JU53</accession>
<dbReference type="AlphaFoldDB" id="A0A7X0JU53"/>
<dbReference type="RefSeq" id="WP_166847318.1">
    <property type="nucleotide sequence ID" value="NZ_JAAONY010000002.1"/>
</dbReference>
<dbReference type="InParanoid" id="A0A7X0JU53"/>
<organism evidence="1 2">
    <name type="scientific">Pseudoteredinibacter isoporae</name>
    <dbReference type="NCBI Taxonomy" id="570281"/>
    <lineage>
        <taxon>Bacteria</taxon>
        <taxon>Pseudomonadati</taxon>
        <taxon>Pseudomonadota</taxon>
        <taxon>Gammaproteobacteria</taxon>
        <taxon>Cellvibrionales</taxon>
        <taxon>Cellvibrionaceae</taxon>
        <taxon>Pseudoteredinibacter</taxon>
    </lineage>
</organism>
<evidence type="ECO:0000313" key="1">
    <source>
        <dbReference type="EMBL" id="MBB6521879.1"/>
    </source>
</evidence>
<keyword evidence="2" id="KW-1185">Reference proteome</keyword>
<comment type="caution">
    <text evidence="1">The sequence shown here is derived from an EMBL/GenBank/DDBJ whole genome shotgun (WGS) entry which is preliminary data.</text>
</comment>
<evidence type="ECO:0000313" key="2">
    <source>
        <dbReference type="Proteomes" id="UP000528457"/>
    </source>
</evidence>
<dbReference type="EMBL" id="JACHHT010000002">
    <property type="protein sequence ID" value="MBB6521879.1"/>
    <property type="molecule type" value="Genomic_DNA"/>
</dbReference>